<sequence length="114" mass="11675">PEQPQLFDGPGALEEGHAGRTRRVHGGVGDGDADQVNQGQGQTNRHACQASVTTLVGRAHDDEQEEGGQHNFCDQGSVTAVVVGRMLAKAVGGKACYGIKAGFAAGDQVQHAAG</sequence>
<accession>A0A1I7XXP9</accession>
<dbReference type="Proteomes" id="UP000095287">
    <property type="component" value="Unplaced"/>
</dbReference>
<feature type="compositionally biased region" description="Polar residues" evidence="1">
    <location>
        <begin position="35"/>
        <end position="47"/>
    </location>
</feature>
<proteinExistence type="predicted"/>
<evidence type="ECO:0000256" key="1">
    <source>
        <dbReference type="SAM" id="MobiDB-lite"/>
    </source>
</evidence>
<feature type="region of interest" description="Disordered" evidence="1">
    <location>
        <begin position="1"/>
        <end position="47"/>
    </location>
</feature>
<name>A0A1I7XXP9_9BILA</name>
<reference evidence="3" key="1">
    <citation type="submission" date="2016-11" db="UniProtKB">
        <authorList>
            <consortium name="WormBaseParasite"/>
        </authorList>
    </citation>
    <scope>IDENTIFICATION</scope>
</reference>
<organism evidence="2 3">
    <name type="scientific">Steinernema glaseri</name>
    <dbReference type="NCBI Taxonomy" id="37863"/>
    <lineage>
        <taxon>Eukaryota</taxon>
        <taxon>Metazoa</taxon>
        <taxon>Ecdysozoa</taxon>
        <taxon>Nematoda</taxon>
        <taxon>Chromadorea</taxon>
        <taxon>Rhabditida</taxon>
        <taxon>Tylenchina</taxon>
        <taxon>Panagrolaimomorpha</taxon>
        <taxon>Strongyloidoidea</taxon>
        <taxon>Steinernematidae</taxon>
        <taxon>Steinernema</taxon>
    </lineage>
</organism>
<keyword evidence="2" id="KW-1185">Reference proteome</keyword>
<evidence type="ECO:0000313" key="2">
    <source>
        <dbReference type="Proteomes" id="UP000095287"/>
    </source>
</evidence>
<protein>
    <submittedName>
        <fullName evidence="3">ADH_N domain-containing protein</fullName>
    </submittedName>
</protein>
<evidence type="ECO:0000313" key="3">
    <source>
        <dbReference type="WBParaSite" id="L893_g10368.t1"/>
    </source>
</evidence>
<dbReference type="WBParaSite" id="L893_g10368.t1">
    <property type="protein sequence ID" value="L893_g10368.t1"/>
    <property type="gene ID" value="L893_g10368"/>
</dbReference>
<dbReference type="AlphaFoldDB" id="A0A1I7XXP9"/>